<name>A0A4Y8ZPK3_9SPHN</name>
<proteinExistence type="predicted"/>
<organism evidence="1 2">
    <name type="scientific">Sphingomonas parva</name>
    <dbReference type="NCBI Taxonomy" id="2555898"/>
    <lineage>
        <taxon>Bacteria</taxon>
        <taxon>Pseudomonadati</taxon>
        <taxon>Pseudomonadota</taxon>
        <taxon>Alphaproteobacteria</taxon>
        <taxon>Sphingomonadales</taxon>
        <taxon>Sphingomonadaceae</taxon>
        <taxon>Sphingomonas</taxon>
    </lineage>
</organism>
<comment type="caution">
    <text evidence="1">The sequence shown here is derived from an EMBL/GenBank/DDBJ whole genome shotgun (WGS) entry which is preliminary data.</text>
</comment>
<protein>
    <recommendedName>
        <fullName evidence="3">Transcriptional regulator</fullName>
    </recommendedName>
</protein>
<reference evidence="1 2" key="1">
    <citation type="submission" date="2019-03" db="EMBL/GenBank/DDBJ databases">
        <title>Genome sequence of Sphingomonas sp. 17J27-24.</title>
        <authorList>
            <person name="Kim M."/>
            <person name="Maeng S."/>
            <person name="Sathiyaraj S."/>
        </authorList>
    </citation>
    <scope>NUCLEOTIDE SEQUENCE [LARGE SCALE GENOMIC DNA]</scope>
    <source>
        <strain evidence="1 2">17J27-24</strain>
    </source>
</reference>
<evidence type="ECO:0000313" key="2">
    <source>
        <dbReference type="Proteomes" id="UP000298213"/>
    </source>
</evidence>
<accession>A0A4Y8ZPK3</accession>
<dbReference type="AlphaFoldDB" id="A0A4Y8ZPK3"/>
<evidence type="ECO:0008006" key="3">
    <source>
        <dbReference type="Google" id="ProtNLM"/>
    </source>
</evidence>
<dbReference type="OrthoDB" id="8453752at2"/>
<gene>
    <name evidence="1" type="ORF">E2493_17075</name>
</gene>
<dbReference type="Proteomes" id="UP000298213">
    <property type="component" value="Unassembled WGS sequence"/>
</dbReference>
<dbReference type="EMBL" id="SPDV01000040">
    <property type="protein sequence ID" value="TFI57065.1"/>
    <property type="molecule type" value="Genomic_DNA"/>
</dbReference>
<sequence length="122" mass="13757">MKPEEDLAAFIRSSFRSVWSFEIVLLLKSQAGRWTHDDIVSALRGSDLIVSQSIENLTMAGLVDVDAEGRIGYTPVNTSTAELMDRAQRLYESRADHVRRLIVSQNVSSLRAFANAFRLRDE</sequence>
<keyword evidence="2" id="KW-1185">Reference proteome</keyword>
<evidence type="ECO:0000313" key="1">
    <source>
        <dbReference type="EMBL" id="TFI57065.1"/>
    </source>
</evidence>